<gene>
    <name evidence="1" type="ORF">EDM52_07675</name>
</gene>
<protein>
    <submittedName>
        <fullName evidence="1">Transcription initiation factor TFIIIB</fullName>
    </submittedName>
</protein>
<accession>A0A3M8CJD5</accession>
<dbReference type="RefSeq" id="WP_122908418.1">
    <property type="nucleotide sequence ID" value="NZ_CBCSBE010000001.1"/>
</dbReference>
<evidence type="ECO:0000313" key="1">
    <source>
        <dbReference type="EMBL" id="RNB75457.1"/>
    </source>
</evidence>
<dbReference type="OrthoDB" id="1822642at2"/>
<sequence>MEKQVEQCPKCGCSEIGRGKQAGHAVVLPYNKFFSVGSTLIHSICTDCGYVIDSYVEKPVRFKEK</sequence>
<comment type="caution">
    <text evidence="1">The sequence shown here is derived from an EMBL/GenBank/DDBJ whole genome shotgun (WGS) entry which is preliminary data.</text>
</comment>
<dbReference type="AlphaFoldDB" id="A0A3M8CJD5"/>
<keyword evidence="1" id="KW-0396">Initiation factor</keyword>
<name>A0A3M8CJD5_9BACL</name>
<keyword evidence="2" id="KW-1185">Reference proteome</keyword>
<evidence type="ECO:0000313" key="2">
    <source>
        <dbReference type="Proteomes" id="UP000282028"/>
    </source>
</evidence>
<dbReference type="GO" id="GO:0003743">
    <property type="term" value="F:translation initiation factor activity"/>
    <property type="evidence" value="ECO:0007669"/>
    <property type="project" value="UniProtKB-KW"/>
</dbReference>
<proteinExistence type="predicted"/>
<dbReference type="EMBL" id="RHHR01000010">
    <property type="protein sequence ID" value="RNB75457.1"/>
    <property type="molecule type" value="Genomic_DNA"/>
</dbReference>
<organism evidence="1 2">
    <name type="scientific">Brevibacillus invocatus</name>
    <dbReference type="NCBI Taxonomy" id="173959"/>
    <lineage>
        <taxon>Bacteria</taxon>
        <taxon>Bacillati</taxon>
        <taxon>Bacillota</taxon>
        <taxon>Bacilli</taxon>
        <taxon>Bacillales</taxon>
        <taxon>Paenibacillaceae</taxon>
        <taxon>Brevibacillus</taxon>
    </lineage>
</organism>
<keyword evidence="1" id="KW-0648">Protein biosynthesis</keyword>
<reference evidence="1 2" key="1">
    <citation type="submission" date="2018-10" db="EMBL/GenBank/DDBJ databases">
        <title>Phylogenomics of Brevibacillus.</title>
        <authorList>
            <person name="Dunlap C."/>
        </authorList>
    </citation>
    <scope>NUCLEOTIDE SEQUENCE [LARGE SCALE GENOMIC DNA]</scope>
    <source>
        <strain evidence="1 2">JCM 12215</strain>
    </source>
</reference>
<dbReference type="Proteomes" id="UP000282028">
    <property type="component" value="Unassembled WGS sequence"/>
</dbReference>